<evidence type="ECO:0000313" key="3">
    <source>
        <dbReference type="Proteomes" id="UP000033140"/>
    </source>
</evidence>
<sequence>MGLFTRQPVSSEVDQLSAELTDAPAPVESTPSPAQELSSAYQSYLDSQEKDKTSEPTLGPQGEPCDWRRHFDDAFMCYTVTSQWKHYYRYGEQKDCNAKWDEFMWCSKTRMYSKEEQIQMNDERRRERLAKLRAARNSEEVWPLRRVPLADPWNYEAEPKADTDLNA</sequence>
<feature type="region of interest" description="Disordered" evidence="1">
    <location>
        <begin position="1"/>
        <end position="64"/>
    </location>
</feature>
<dbReference type="OrthoDB" id="2017405at2759"/>
<reference evidence="2 3" key="1">
    <citation type="journal article" date="2011" name="J. Gen. Appl. Microbiol.">
        <title>Draft genome sequencing of the enigmatic yeast Saitoella complicata.</title>
        <authorList>
            <person name="Nishida H."/>
            <person name="Hamamoto M."/>
            <person name="Sugiyama J."/>
        </authorList>
    </citation>
    <scope>NUCLEOTIDE SEQUENCE [LARGE SCALE GENOMIC DNA]</scope>
    <source>
        <strain evidence="2 3">NRRL Y-17804</strain>
    </source>
</reference>
<feature type="compositionally biased region" description="Polar residues" evidence="1">
    <location>
        <begin position="29"/>
        <end position="46"/>
    </location>
</feature>
<evidence type="ECO:0008006" key="4">
    <source>
        <dbReference type="Google" id="ProtNLM"/>
    </source>
</evidence>
<keyword evidence="3" id="KW-1185">Reference proteome</keyword>
<organism evidence="2 3">
    <name type="scientific">Saitoella complicata (strain BCRC 22490 / CBS 7301 / JCM 7358 / NBRC 10748 / NRRL Y-17804)</name>
    <dbReference type="NCBI Taxonomy" id="698492"/>
    <lineage>
        <taxon>Eukaryota</taxon>
        <taxon>Fungi</taxon>
        <taxon>Dikarya</taxon>
        <taxon>Ascomycota</taxon>
        <taxon>Taphrinomycotina</taxon>
        <taxon>Taphrinomycotina incertae sedis</taxon>
        <taxon>Saitoella</taxon>
    </lineage>
</organism>
<dbReference type="EMBL" id="BACD03000003">
    <property type="protein sequence ID" value="GAO46328.1"/>
    <property type="molecule type" value="Genomic_DNA"/>
</dbReference>
<comment type="caution">
    <text evidence="2">The sequence shown here is derived from an EMBL/GenBank/DDBJ whole genome shotgun (WGS) entry which is preliminary data.</text>
</comment>
<protein>
    <recommendedName>
        <fullName evidence="4">Early meiotic induction protein 1</fullName>
    </recommendedName>
</protein>
<dbReference type="PANTHER" id="PTHR28052:SF1">
    <property type="entry name" value="UPF0545 PROTEIN C22ORF39"/>
    <property type="match status" value="1"/>
</dbReference>
<accession>A0A0E9N941</accession>
<dbReference type="PANTHER" id="PTHR28052">
    <property type="entry name" value="UPF0545 PROTEIN C22ORF39"/>
    <property type="match status" value="1"/>
</dbReference>
<gene>
    <name evidence="2" type="ORF">G7K_0560-t1</name>
</gene>
<dbReference type="RefSeq" id="XP_019024316.1">
    <property type="nucleotide sequence ID" value="XM_019171798.1"/>
</dbReference>
<reference evidence="2 3" key="3">
    <citation type="journal article" date="2015" name="Genome Announc.">
        <title>Draft Genome Sequence of the Archiascomycetous Yeast Saitoella complicata.</title>
        <authorList>
            <person name="Yamauchi K."/>
            <person name="Kondo S."/>
            <person name="Hamamoto M."/>
            <person name="Takahashi Y."/>
            <person name="Ogura Y."/>
            <person name="Hayashi T."/>
            <person name="Nishida H."/>
        </authorList>
    </citation>
    <scope>NUCLEOTIDE SEQUENCE [LARGE SCALE GENOMIC DNA]</scope>
    <source>
        <strain evidence="2 3">NRRL Y-17804</strain>
    </source>
</reference>
<evidence type="ECO:0000313" key="2">
    <source>
        <dbReference type="EMBL" id="GAO46328.1"/>
    </source>
</evidence>
<proteinExistence type="predicted"/>
<dbReference type="STRING" id="698492.A0A0E9N941"/>
<dbReference type="AlphaFoldDB" id="A0A0E9N941"/>
<dbReference type="InterPro" id="IPR021475">
    <property type="entry name" value="Pants/Emi1-like"/>
</dbReference>
<dbReference type="Proteomes" id="UP000033140">
    <property type="component" value="Unassembled WGS sequence"/>
</dbReference>
<reference evidence="2 3" key="2">
    <citation type="journal article" date="2014" name="J. Gen. Appl. Microbiol.">
        <title>The early diverging ascomycetous budding yeast Saitoella complicata has three histone deacetylases belonging to the Clr6, Hos2, and Rpd3 lineages.</title>
        <authorList>
            <person name="Nishida H."/>
            <person name="Matsumoto T."/>
            <person name="Kondo S."/>
            <person name="Hamamoto M."/>
            <person name="Yoshikawa H."/>
        </authorList>
    </citation>
    <scope>NUCLEOTIDE SEQUENCE [LARGE SCALE GENOMIC DNA]</scope>
    <source>
        <strain evidence="2 3">NRRL Y-17804</strain>
    </source>
</reference>
<name>A0A0E9N941_SAICN</name>
<evidence type="ECO:0000256" key="1">
    <source>
        <dbReference type="SAM" id="MobiDB-lite"/>
    </source>
</evidence>
<dbReference type="Pfam" id="PF11326">
    <property type="entry name" value="PANTS-like"/>
    <property type="match status" value="1"/>
</dbReference>
<dbReference type="OMA" id="KSCSIAY"/>